<dbReference type="Proteomes" id="UP001642484">
    <property type="component" value="Unassembled WGS sequence"/>
</dbReference>
<proteinExistence type="predicted"/>
<organism evidence="4 5">
    <name type="scientific">Durusdinium trenchii</name>
    <dbReference type="NCBI Taxonomy" id="1381693"/>
    <lineage>
        <taxon>Eukaryota</taxon>
        <taxon>Sar</taxon>
        <taxon>Alveolata</taxon>
        <taxon>Dinophyceae</taxon>
        <taxon>Suessiales</taxon>
        <taxon>Symbiodiniaceae</taxon>
        <taxon>Durusdinium</taxon>
    </lineage>
</organism>
<feature type="repeat" description="ANK" evidence="3">
    <location>
        <begin position="15"/>
        <end position="47"/>
    </location>
</feature>
<dbReference type="SUPFAM" id="SSF48403">
    <property type="entry name" value="Ankyrin repeat"/>
    <property type="match status" value="1"/>
</dbReference>
<keyword evidence="2 3" id="KW-0040">ANK repeat</keyword>
<evidence type="ECO:0000256" key="2">
    <source>
        <dbReference type="ARBA" id="ARBA00023043"/>
    </source>
</evidence>
<sequence length="108" mass="11695">MLRAGAPVNTANRATGNTALAEAAKVGSEALYRRIIQYQANVNCSNSRQETPLMLASKAGHDQVVRMLLVAGANAAAEANIKREKESASIPGIKQRRFRRFSLAGLWE</sequence>
<evidence type="ECO:0000256" key="1">
    <source>
        <dbReference type="ARBA" id="ARBA00022737"/>
    </source>
</evidence>
<protein>
    <submittedName>
        <fullName evidence="4">Uncharacterized protein</fullName>
    </submittedName>
</protein>
<dbReference type="EMBL" id="CAXAMN010008813">
    <property type="protein sequence ID" value="CAK9026656.1"/>
    <property type="molecule type" value="Genomic_DNA"/>
</dbReference>
<accession>A0ABP0KIM1</accession>
<dbReference type="PROSITE" id="PS50297">
    <property type="entry name" value="ANK_REP_REGION"/>
    <property type="match status" value="1"/>
</dbReference>
<dbReference type="Gene3D" id="1.25.40.20">
    <property type="entry name" value="Ankyrin repeat-containing domain"/>
    <property type="match status" value="1"/>
</dbReference>
<evidence type="ECO:0000313" key="5">
    <source>
        <dbReference type="Proteomes" id="UP001642484"/>
    </source>
</evidence>
<evidence type="ECO:0000256" key="3">
    <source>
        <dbReference type="PROSITE-ProRule" id="PRU00023"/>
    </source>
</evidence>
<dbReference type="SMART" id="SM00248">
    <property type="entry name" value="ANK"/>
    <property type="match status" value="2"/>
</dbReference>
<reference evidence="4 5" key="1">
    <citation type="submission" date="2024-02" db="EMBL/GenBank/DDBJ databases">
        <authorList>
            <person name="Chen Y."/>
            <person name="Shah S."/>
            <person name="Dougan E. K."/>
            <person name="Thang M."/>
            <person name="Chan C."/>
        </authorList>
    </citation>
    <scope>NUCLEOTIDE SEQUENCE [LARGE SCALE GENOMIC DNA]</scope>
</reference>
<keyword evidence="5" id="KW-1185">Reference proteome</keyword>
<gene>
    <name evidence="4" type="ORF">CCMP2556_LOCUS16462</name>
</gene>
<keyword evidence="1" id="KW-0677">Repeat</keyword>
<name>A0ABP0KIM1_9DINO</name>
<dbReference type="PANTHER" id="PTHR24173">
    <property type="entry name" value="ANKYRIN REPEAT CONTAINING"/>
    <property type="match status" value="1"/>
</dbReference>
<dbReference type="Pfam" id="PF12796">
    <property type="entry name" value="Ank_2"/>
    <property type="match status" value="1"/>
</dbReference>
<dbReference type="InterPro" id="IPR036770">
    <property type="entry name" value="Ankyrin_rpt-contain_sf"/>
</dbReference>
<dbReference type="PROSITE" id="PS50088">
    <property type="entry name" value="ANK_REPEAT"/>
    <property type="match status" value="2"/>
</dbReference>
<evidence type="ECO:0000313" key="4">
    <source>
        <dbReference type="EMBL" id="CAK9026656.1"/>
    </source>
</evidence>
<comment type="caution">
    <text evidence="4">The sequence shown here is derived from an EMBL/GenBank/DDBJ whole genome shotgun (WGS) entry which is preliminary data.</text>
</comment>
<dbReference type="PANTHER" id="PTHR24173:SF74">
    <property type="entry name" value="ANKYRIN REPEAT DOMAIN-CONTAINING PROTEIN 16"/>
    <property type="match status" value="1"/>
</dbReference>
<dbReference type="InterPro" id="IPR002110">
    <property type="entry name" value="Ankyrin_rpt"/>
</dbReference>
<feature type="repeat" description="ANK" evidence="3">
    <location>
        <begin position="48"/>
        <end position="80"/>
    </location>
</feature>